<evidence type="ECO:0000256" key="1">
    <source>
        <dbReference type="ARBA" id="ARBA00004651"/>
    </source>
</evidence>
<keyword evidence="5 8" id="KW-0812">Transmembrane</keyword>
<evidence type="ECO:0000256" key="8">
    <source>
        <dbReference type="SAM" id="Phobius"/>
    </source>
</evidence>
<reference evidence="11" key="1">
    <citation type="journal article" date="2019" name="Int. J. Syst. Evol. Microbiol.">
        <title>The Global Catalogue of Microorganisms (GCM) 10K type strain sequencing project: providing services to taxonomists for standard genome sequencing and annotation.</title>
        <authorList>
            <consortium name="The Broad Institute Genomics Platform"/>
            <consortium name="The Broad Institute Genome Sequencing Center for Infectious Disease"/>
            <person name="Wu L."/>
            <person name="Ma J."/>
        </authorList>
    </citation>
    <scope>NUCLEOTIDE SEQUENCE [LARGE SCALE GENOMIC DNA]</scope>
    <source>
        <strain evidence="11">CCUG 56042</strain>
    </source>
</reference>
<gene>
    <name evidence="10" type="ORF">ACFPTO_10810</name>
</gene>
<feature type="transmembrane region" description="Helical" evidence="8">
    <location>
        <begin position="210"/>
        <end position="229"/>
    </location>
</feature>
<evidence type="ECO:0000256" key="3">
    <source>
        <dbReference type="ARBA" id="ARBA00022676"/>
    </source>
</evidence>
<dbReference type="RefSeq" id="WP_377711362.1">
    <property type="nucleotide sequence ID" value="NZ_JBHSMP010000013.1"/>
</dbReference>
<dbReference type="Proteomes" id="UP001596103">
    <property type="component" value="Unassembled WGS sequence"/>
</dbReference>
<keyword evidence="2" id="KW-1003">Cell membrane</keyword>
<evidence type="ECO:0000256" key="7">
    <source>
        <dbReference type="ARBA" id="ARBA00023136"/>
    </source>
</evidence>
<evidence type="ECO:0000313" key="11">
    <source>
        <dbReference type="Proteomes" id="UP001596103"/>
    </source>
</evidence>
<dbReference type="PANTHER" id="PTHR33908">
    <property type="entry name" value="MANNOSYLTRANSFERASE YKCB-RELATED"/>
    <property type="match status" value="1"/>
</dbReference>
<keyword evidence="7 8" id="KW-0472">Membrane</keyword>
<organism evidence="10 11">
    <name type="scientific">Paraburkholderia denitrificans</name>
    <dbReference type="NCBI Taxonomy" id="694025"/>
    <lineage>
        <taxon>Bacteria</taxon>
        <taxon>Pseudomonadati</taxon>
        <taxon>Pseudomonadota</taxon>
        <taxon>Betaproteobacteria</taxon>
        <taxon>Burkholderiales</taxon>
        <taxon>Burkholderiaceae</taxon>
        <taxon>Paraburkholderia</taxon>
    </lineage>
</organism>
<evidence type="ECO:0000259" key="9">
    <source>
        <dbReference type="Pfam" id="PF13231"/>
    </source>
</evidence>
<evidence type="ECO:0000313" key="10">
    <source>
        <dbReference type="EMBL" id="MFC5429287.1"/>
    </source>
</evidence>
<evidence type="ECO:0000256" key="5">
    <source>
        <dbReference type="ARBA" id="ARBA00022692"/>
    </source>
</evidence>
<keyword evidence="3" id="KW-0328">Glycosyltransferase</keyword>
<feature type="transmembrane region" description="Helical" evidence="8">
    <location>
        <begin position="121"/>
        <end position="152"/>
    </location>
</feature>
<feature type="transmembrane region" description="Helical" evidence="8">
    <location>
        <begin position="300"/>
        <end position="321"/>
    </location>
</feature>
<keyword evidence="6 8" id="KW-1133">Transmembrane helix</keyword>
<evidence type="ECO:0000256" key="6">
    <source>
        <dbReference type="ARBA" id="ARBA00022989"/>
    </source>
</evidence>
<sequence>MMQIPVQFETSTDSPPDLAEKHGIARLLALLPIHAVVWTIAAWLSRGNLDTPGDMVENYAWGIEWQGGYAKHPPLFAWITAAWFRVFPHTDIAYFALSALNAMVGLLGIVALAGRFLPRRLAVVAGLAMAVSPLYSTLAIKFNANAVLLSVWPWTAYFFVRLIQTGERRSALALGALAAAAVLGKYFSAVLLIALLVASLARPAWRARLLSARSLLVVVAGIVVLLPHLDWLVEHHFQTFVYAEHRTGGTLPAAVGRFGIYTLAQIGYLLPSFVVVVLLVGERRLHAARRMALSYVKPTLCPDLWWLAFAPLMVVGVIAVAGRTEMASVWGMAEWFALVPLWLAVLQRDGVPVRAGRAVRVLVVYWLIVLIAAAATGYAGARRNGDEAAEPRAELAALATTLWKQRTGEDSIPVVSGGSHEAESIAFYSGNRTHYWDMDVPQTTPWLRSDDVRREGMLIVCETEDSRCIARATAWSTVQPLPLNVHKEAWGKTLKAWQYELFVVPPAAV</sequence>
<keyword evidence="4" id="KW-0808">Transferase</keyword>
<comment type="subcellular location">
    <subcellularLocation>
        <location evidence="1">Cell membrane</location>
        <topology evidence="1">Multi-pass membrane protein</topology>
    </subcellularLocation>
</comment>
<feature type="transmembrane region" description="Helical" evidence="8">
    <location>
        <begin position="27"/>
        <end position="45"/>
    </location>
</feature>
<dbReference type="InterPro" id="IPR050297">
    <property type="entry name" value="LipidA_mod_glycosyltrf_83"/>
</dbReference>
<accession>A0ABW0J892</accession>
<keyword evidence="11" id="KW-1185">Reference proteome</keyword>
<dbReference type="Pfam" id="PF13231">
    <property type="entry name" value="PMT_2"/>
    <property type="match status" value="1"/>
</dbReference>
<dbReference type="InterPro" id="IPR038731">
    <property type="entry name" value="RgtA/B/C-like"/>
</dbReference>
<dbReference type="EMBL" id="JBHSMP010000013">
    <property type="protein sequence ID" value="MFC5429287.1"/>
    <property type="molecule type" value="Genomic_DNA"/>
</dbReference>
<name>A0ABW0J892_9BURK</name>
<dbReference type="PANTHER" id="PTHR33908:SF9">
    <property type="entry name" value="BLL5595 PROTEIN"/>
    <property type="match status" value="1"/>
</dbReference>
<protein>
    <submittedName>
        <fullName evidence="10">Glycosyltransferase family 39 protein</fullName>
    </submittedName>
</protein>
<proteinExistence type="predicted"/>
<evidence type="ECO:0000256" key="2">
    <source>
        <dbReference type="ARBA" id="ARBA00022475"/>
    </source>
</evidence>
<feature type="transmembrane region" description="Helical" evidence="8">
    <location>
        <begin position="172"/>
        <end position="198"/>
    </location>
</feature>
<evidence type="ECO:0000256" key="4">
    <source>
        <dbReference type="ARBA" id="ARBA00022679"/>
    </source>
</evidence>
<comment type="caution">
    <text evidence="10">The sequence shown here is derived from an EMBL/GenBank/DDBJ whole genome shotgun (WGS) entry which is preliminary data.</text>
</comment>
<feature type="transmembrane region" description="Helical" evidence="8">
    <location>
        <begin position="92"/>
        <end position="114"/>
    </location>
</feature>
<feature type="transmembrane region" description="Helical" evidence="8">
    <location>
        <begin position="358"/>
        <end position="381"/>
    </location>
</feature>
<feature type="transmembrane region" description="Helical" evidence="8">
    <location>
        <begin position="327"/>
        <end position="346"/>
    </location>
</feature>
<feature type="transmembrane region" description="Helical" evidence="8">
    <location>
        <begin position="258"/>
        <end position="280"/>
    </location>
</feature>
<feature type="domain" description="Glycosyltransferase RgtA/B/C/D-like" evidence="9">
    <location>
        <begin position="71"/>
        <end position="231"/>
    </location>
</feature>